<evidence type="ECO:0000256" key="4">
    <source>
        <dbReference type="ARBA" id="ARBA00022839"/>
    </source>
</evidence>
<sequence length="406" mass="46455">MQPLFDSIFEPRVWRVGELAKALCETVESLYDELIVEGELSNFRRHRQSGHCYFTLQDGEAQLRCVMWASRVQRLYFRPEDGHQVQVHGRLTFYKPRGELQLIATSMTLAGAGARQQAFEALKRRLEAEGLFDPDRKRPLPRFPRRIGVVTSDSGAALQDILSILRRRFPVVEVLHCPVHVQGLQAAPSIARAIRLMNRLPEDRRPDVLIVGRGGGSVEDLWAFNEEVVARAIFASHIPVISAVGHETDVSIADLVADRRAATPSMAAEIAVPDRDELETMLIRTVQVMRQYLRQGLDRRRQRVHMLLHHYGLRRVPDRLDLLKTELQRLEAALQQQVRQLLERRRQTLTLLQSRLNAFDPQLPLQRGYVRVRCNGSLATRAHQLQPGDAVTLEFYDGRRDARITS</sequence>
<dbReference type="STRING" id="518766.Rmar_1356"/>
<keyword evidence="11" id="KW-1185">Reference proteome</keyword>
<feature type="coiled-coil region" evidence="7">
    <location>
        <begin position="320"/>
        <end position="347"/>
    </location>
</feature>
<evidence type="ECO:0000313" key="11">
    <source>
        <dbReference type="Proteomes" id="UP000002221"/>
    </source>
</evidence>
<keyword evidence="2 5" id="KW-0540">Nuclease</keyword>
<dbReference type="EC" id="3.1.11.6" evidence="5"/>
<dbReference type="GO" id="GO:0008855">
    <property type="term" value="F:exodeoxyribonuclease VII activity"/>
    <property type="evidence" value="ECO:0007669"/>
    <property type="project" value="UniProtKB-UniRule"/>
</dbReference>
<organism evidence="10 11">
    <name type="scientific">Rhodothermus marinus (strain ATCC 43812 / DSM 4252 / R-10)</name>
    <name type="common">Rhodothermus obamensis</name>
    <dbReference type="NCBI Taxonomy" id="518766"/>
    <lineage>
        <taxon>Bacteria</taxon>
        <taxon>Pseudomonadati</taxon>
        <taxon>Rhodothermota</taxon>
        <taxon>Rhodothermia</taxon>
        <taxon>Rhodothermales</taxon>
        <taxon>Rhodothermaceae</taxon>
        <taxon>Rhodothermus</taxon>
    </lineage>
</organism>
<gene>
    <name evidence="5" type="primary">xseA</name>
    <name evidence="10" type="ordered locus">Rmar_1356</name>
</gene>
<feature type="domain" description="OB-fold nucleic acid binding" evidence="9">
    <location>
        <begin position="15"/>
        <end position="107"/>
    </location>
</feature>
<dbReference type="Pfam" id="PF02601">
    <property type="entry name" value="Exonuc_VII_L"/>
    <property type="match status" value="1"/>
</dbReference>
<dbReference type="NCBIfam" id="TIGR00237">
    <property type="entry name" value="xseA"/>
    <property type="match status" value="1"/>
</dbReference>
<accession>D0MID7</accession>
<evidence type="ECO:0000256" key="5">
    <source>
        <dbReference type="HAMAP-Rule" id="MF_00378"/>
    </source>
</evidence>
<dbReference type="PANTHER" id="PTHR30008:SF0">
    <property type="entry name" value="EXODEOXYRIBONUCLEASE 7 LARGE SUBUNIT"/>
    <property type="match status" value="1"/>
</dbReference>
<comment type="subcellular location">
    <subcellularLocation>
        <location evidence="5 6">Cytoplasm</location>
    </subcellularLocation>
</comment>
<evidence type="ECO:0000256" key="2">
    <source>
        <dbReference type="ARBA" id="ARBA00022722"/>
    </source>
</evidence>
<dbReference type="AlphaFoldDB" id="D0MID7"/>
<proteinExistence type="inferred from homology"/>
<evidence type="ECO:0000256" key="1">
    <source>
        <dbReference type="ARBA" id="ARBA00022490"/>
    </source>
</evidence>
<dbReference type="InterPro" id="IPR025824">
    <property type="entry name" value="OB-fold_nuc-bd_dom"/>
</dbReference>
<dbReference type="eggNOG" id="COG1570">
    <property type="taxonomic scope" value="Bacteria"/>
</dbReference>
<keyword evidence="4 5" id="KW-0269">Exonuclease</keyword>
<comment type="catalytic activity">
    <reaction evidence="5 6">
        <text>Exonucleolytic cleavage in either 5'- to 3'- or 3'- to 5'-direction to yield nucleoside 5'-phosphates.</text>
        <dbReference type="EC" id="3.1.11.6"/>
    </reaction>
</comment>
<dbReference type="Proteomes" id="UP000002221">
    <property type="component" value="Chromosome"/>
</dbReference>
<comment type="subunit">
    <text evidence="5">Heterooligomer composed of large and small subunits.</text>
</comment>
<dbReference type="Pfam" id="PF13742">
    <property type="entry name" value="tRNA_anti_2"/>
    <property type="match status" value="1"/>
</dbReference>
<evidence type="ECO:0000259" key="8">
    <source>
        <dbReference type="Pfam" id="PF02601"/>
    </source>
</evidence>
<dbReference type="KEGG" id="rmr:Rmar_1356"/>
<dbReference type="EMBL" id="CP001807">
    <property type="protein sequence ID" value="ACY48245.1"/>
    <property type="molecule type" value="Genomic_DNA"/>
</dbReference>
<protein>
    <recommendedName>
        <fullName evidence="5">Exodeoxyribonuclease 7 large subunit</fullName>
        <ecNumber evidence="5">3.1.11.6</ecNumber>
    </recommendedName>
    <alternativeName>
        <fullName evidence="5">Exodeoxyribonuclease VII large subunit</fullName>
        <shortName evidence="5">Exonuclease VII large subunit</shortName>
    </alternativeName>
</protein>
<dbReference type="RefSeq" id="WP_012843856.1">
    <property type="nucleotide sequence ID" value="NC_013501.1"/>
</dbReference>
<evidence type="ECO:0000313" key="10">
    <source>
        <dbReference type="EMBL" id="ACY48245.1"/>
    </source>
</evidence>
<name>D0MID7_RHOM4</name>
<keyword evidence="1 5" id="KW-0963">Cytoplasm</keyword>
<keyword evidence="7" id="KW-0175">Coiled coil</keyword>
<feature type="domain" description="Exonuclease VII large subunit C-terminal" evidence="8">
    <location>
        <begin position="131"/>
        <end position="311"/>
    </location>
</feature>
<dbReference type="GO" id="GO:0009318">
    <property type="term" value="C:exodeoxyribonuclease VII complex"/>
    <property type="evidence" value="ECO:0007669"/>
    <property type="project" value="UniProtKB-UniRule"/>
</dbReference>
<comment type="function">
    <text evidence="5">Bidirectionally degrades single-stranded DNA into large acid-insoluble oligonucleotides, which are then degraded further into small acid-soluble oligonucleotides.</text>
</comment>
<evidence type="ECO:0000256" key="3">
    <source>
        <dbReference type="ARBA" id="ARBA00022801"/>
    </source>
</evidence>
<comment type="similarity">
    <text evidence="5 6">Belongs to the XseA family.</text>
</comment>
<dbReference type="CDD" id="cd04489">
    <property type="entry name" value="ExoVII_LU_OBF"/>
    <property type="match status" value="1"/>
</dbReference>
<dbReference type="InterPro" id="IPR003753">
    <property type="entry name" value="Exonuc_VII_L"/>
</dbReference>
<reference evidence="10 11" key="1">
    <citation type="journal article" date="2009" name="Stand. Genomic Sci.">
        <title>Complete genome sequence of Rhodothermus marinus type strain (R-10).</title>
        <authorList>
            <person name="Nolan M."/>
            <person name="Tindall B.J."/>
            <person name="Pomrenke H."/>
            <person name="Lapidus A."/>
            <person name="Copeland A."/>
            <person name="Glavina Del Rio T."/>
            <person name="Lucas S."/>
            <person name="Chen F."/>
            <person name="Tice H."/>
            <person name="Cheng J.F."/>
            <person name="Saunders E."/>
            <person name="Han C."/>
            <person name="Bruce D."/>
            <person name="Goodwin L."/>
            <person name="Chain P."/>
            <person name="Pitluck S."/>
            <person name="Ovchinikova G."/>
            <person name="Pati A."/>
            <person name="Ivanova N."/>
            <person name="Mavromatis K."/>
            <person name="Chen A."/>
            <person name="Palaniappan K."/>
            <person name="Land M."/>
            <person name="Hauser L."/>
            <person name="Chang Y.J."/>
            <person name="Jeffries C.D."/>
            <person name="Brettin T."/>
            <person name="Goker M."/>
            <person name="Bristow J."/>
            <person name="Eisen J.A."/>
            <person name="Markowitz V."/>
            <person name="Hugenholtz P."/>
            <person name="Kyrpides N.C."/>
            <person name="Klenk H.P."/>
            <person name="Detter J.C."/>
        </authorList>
    </citation>
    <scope>NUCLEOTIDE SEQUENCE [LARGE SCALE GENOMIC DNA]</scope>
    <source>
        <strain evidence="11">ATCC 43812 / DSM 4252 / R-10</strain>
    </source>
</reference>
<dbReference type="GO" id="GO:0006308">
    <property type="term" value="P:DNA catabolic process"/>
    <property type="evidence" value="ECO:0007669"/>
    <property type="project" value="UniProtKB-UniRule"/>
</dbReference>
<evidence type="ECO:0000256" key="7">
    <source>
        <dbReference type="SAM" id="Coils"/>
    </source>
</evidence>
<dbReference type="GO" id="GO:0003676">
    <property type="term" value="F:nucleic acid binding"/>
    <property type="evidence" value="ECO:0007669"/>
    <property type="project" value="InterPro"/>
</dbReference>
<dbReference type="OrthoDB" id="9802795at2"/>
<dbReference type="PANTHER" id="PTHR30008">
    <property type="entry name" value="EXODEOXYRIBONUCLEASE 7 LARGE SUBUNIT"/>
    <property type="match status" value="1"/>
</dbReference>
<dbReference type="InterPro" id="IPR020579">
    <property type="entry name" value="Exonuc_VII_lsu_C"/>
</dbReference>
<dbReference type="HAMAP" id="MF_00378">
    <property type="entry name" value="Exonuc_7_L"/>
    <property type="match status" value="1"/>
</dbReference>
<dbReference type="GO" id="GO:0005737">
    <property type="term" value="C:cytoplasm"/>
    <property type="evidence" value="ECO:0007669"/>
    <property type="project" value="UniProtKB-SubCell"/>
</dbReference>
<keyword evidence="3 5" id="KW-0378">Hydrolase</keyword>
<dbReference type="HOGENOM" id="CLU_023625_2_0_10"/>
<evidence type="ECO:0000259" key="9">
    <source>
        <dbReference type="Pfam" id="PF13742"/>
    </source>
</evidence>
<evidence type="ECO:0000256" key="6">
    <source>
        <dbReference type="RuleBase" id="RU004355"/>
    </source>
</evidence>